<name>A0ABW5NJ34_9SPHI</name>
<accession>A0ABW5NJ34</accession>
<comment type="caution">
    <text evidence="1">The sequence shown here is derived from an EMBL/GenBank/DDBJ whole genome shotgun (WGS) entry which is preliminary data.</text>
</comment>
<dbReference type="EMBL" id="JBHUMA010000006">
    <property type="protein sequence ID" value="MFD2598721.1"/>
    <property type="molecule type" value="Genomic_DNA"/>
</dbReference>
<dbReference type="RefSeq" id="WP_380868850.1">
    <property type="nucleotide sequence ID" value="NZ_JBHUMA010000006.1"/>
</dbReference>
<dbReference type="Proteomes" id="UP001597393">
    <property type="component" value="Unassembled WGS sequence"/>
</dbReference>
<sequence>MTSFSTGSTSVVVTESWSDFLALLTLYPKMEDRNNFIILNSVSMRDRLMEMIKTANYSTIYSATDNDTAGYDIQKVLIDEFQDRVIPLNAFYKDCKDIGEYLEKGKHIIHYEG</sequence>
<organism evidence="1 2">
    <name type="scientific">Sphingobacterium corticis</name>
    <dbReference type="NCBI Taxonomy" id="1812823"/>
    <lineage>
        <taxon>Bacteria</taxon>
        <taxon>Pseudomonadati</taxon>
        <taxon>Bacteroidota</taxon>
        <taxon>Sphingobacteriia</taxon>
        <taxon>Sphingobacteriales</taxon>
        <taxon>Sphingobacteriaceae</taxon>
        <taxon>Sphingobacterium</taxon>
    </lineage>
</organism>
<evidence type="ECO:0000313" key="1">
    <source>
        <dbReference type="EMBL" id="MFD2598721.1"/>
    </source>
</evidence>
<gene>
    <name evidence="1" type="ORF">ACFSQ3_07125</name>
</gene>
<dbReference type="Gene3D" id="3.40.1360.10">
    <property type="match status" value="1"/>
</dbReference>
<proteinExistence type="predicted"/>
<reference evidence="2" key="1">
    <citation type="journal article" date="2019" name="Int. J. Syst. Evol. Microbiol.">
        <title>The Global Catalogue of Microorganisms (GCM) 10K type strain sequencing project: providing services to taxonomists for standard genome sequencing and annotation.</title>
        <authorList>
            <consortium name="The Broad Institute Genomics Platform"/>
            <consortium name="The Broad Institute Genome Sequencing Center for Infectious Disease"/>
            <person name="Wu L."/>
            <person name="Ma J."/>
        </authorList>
    </citation>
    <scope>NUCLEOTIDE SEQUENCE [LARGE SCALE GENOMIC DNA]</scope>
    <source>
        <strain evidence="2">KCTC 42248</strain>
    </source>
</reference>
<keyword evidence="2" id="KW-1185">Reference proteome</keyword>
<dbReference type="Pfam" id="PF13155">
    <property type="entry name" value="Toprim_2"/>
    <property type="match status" value="1"/>
</dbReference>
<protein>
    <submittedName>
        <fullName evidence="1">Toprim domain-containing protein</fullName>
    </submittedName>
</protein>
<evidence type="ECO:0000313" key="2">
    <source>
        <dbReference type="Proteomes" id="UP001597393"/>
    </source>
</evidence>